<evidence type="ECO:0000313" key="3">
    <source>
        <dbReference type="EMBL" id="MBE3000598.1"/>
    </source>
</evidence>
<dbReference type="EMBL" id="JADBGI010000016">
    <property type="protein sequence ID" value="MBE3000598.1"/>
    <property type="molecule type" value="Genomic_DNA"/>
</dbReference>
<dbReference type="PANTHER" id="PTHR11895">
    <property type="entry name" value="TRANSAMIDASE"/>
    <property type="match status" value="1"/>
</dbReference>
<evidence type="ECO:0000313" key="4">
    <source>
        <dbReference type="Proteomes" id="UP000806528"/>
    </source>
</evidence>
<comment type="caution">
    <text evidence="3">The sequence shown here is derived from an EMBL/GenBank/DDBJ whole genome shotgun (WGS) entry which is preliminary data.</text>
</comment>
<accession>A0ABR9P9T3</accession>
<proteinExistence type="inferred from homology"/>
<evidence type="ECO:0000256" key="1">
    <source>
        <dbReference type="ARBA" id="ARBA00009199"/>
    </source>
</evidence>
<dbReference type="SUPFAM" id="SSF75304">
    <property type="entry name" value="Amidase signature (AS) enzymes"/>
    <property type="match status" value="1"/>
</dbReference>
<protein>
    <submittedName>
        <fullName evidence="3">Amidase</fullName>
    </submittedName>
</protein>
<dbReference type="InterPro" id="IPR036928">
    <property type="entry name" value="AS_sf"/>
</dbReference>
<gene>
    <name evidence="3" type="ORF">IDM40_18105</name>
</gene>
<comment type="similarity">
    <text evidence="1">Belongs to the amidase family.</text>
</comment>
<feature type="domain" description="Amidase" evidence="2">
    <location>
        <begin position="285"/>
        <end position="366"/>
    </location>
</feature>
<dbReference type="Proteomes" id="UP000806528">
    <property type="component" value="Unassembled WGS sequence"/>
</dbReference>
<evidence type="ECO:0000259" key="2">
    <source>
        <dbReference type="Pfam" id="PF01425"/>
    </source>
</evidence>
<dbReference type="Pfam" id="PF01425">
    <property type="entry name" value="Amidase"/>
    <property type="match status" value="2"/>
</dbReference>
<feature type="domain" description="Amidase" evidence="2">
    <location>
        <begin position="80"/>
        <end position="243"/>
    </location>
</feature>
<dbReference type="PANTHER" id="PTHR11895:SF7">
    <property type="entry name" value="GLUTAMYL-TRNA(GLN) AMIDOTRANSFERASE SUBUNIT A, MITOCHONDRIAL"/>
    <property type="match status" value="1"/>
</dbReference>
<dbReference type="InterPro" id="IPR000120">
    <property type="entry name" value="Amidase"/>
</dbReference>
<reference evidence="3 4" key="1">
    <citation type="submission" date="2020-09" db="EMBL/GenBank/DDBJ databases">
        <title>Diversity and distribution of actinomycetes associated with coral in the coast of Hainan.</title>
        <authorList>
            <person name="Li F."/>
        </authorList>
    </citation>
    <scope>NUCLEOTIDE SEQUENCE [LARGE SCALE GENOMIC DNA]</scope>
    <source>
        <strain evidence="3 4">HNM0947</strain>
    </source>
</reference>
<name>A0ABR9P9T3_9ACTN</name>
<sequence length="380" mass="39304">MDLPDAGTLARRIARGEASATGTVRDALAAVERTSHLRAFTQVWAEEALELATRIDAALARGTDLPLAGVPLAVKASEGTDSRQAQALIAAGSVPIGSTSVPGPGTEWKTWGRTDAGPTLNPWDGDAVPGGSSAGSAVAVAAGAVPWATASDGAGSTRIPAAWCGVSGYKPTTGLLPARDRAGLTVGGPIARTVADLELYRKVVLGARPAPPPTRIRVAWSRTLGFNDPDPEVAQLAEQTLHRWARASDAVEAVDARVELTDPADSWFARRGDGDVQDHDPVDRRNTRALAQLFSGFSGADLLATPTTPNPPHPHSGPGEVMSVGFTWLFNLTGHPAVSLPAGRTRRGLPVGLHLVAPHHADAALLSAARDAERCAGPAT</sequence>
<dbReference type="Gene3D" id="3.90.1300.10">
    <property type="entry name" value="Amidase signature (AS) domain"/>
    <property type="match status" value="1"/>
</dbReference>
<dbReference type="InterPro" id="IPR023631">
    <property type="entry name" value="Amidase_dom"/>
</dbReference>
<organism evidence="3 4">
    <name type="scientific">Nocardiopsis coralli</name>
    <dbReference type="NCBI Taxonomy" id="2772213"/>
    <lineage>
        <taxon>Bacteria</taxon>
        <taxon>Bacillati</taxon>
        <taxon>Actinomycetota</taxon>
        <taxon>Actinomycetes</taxon>
        <taxon>Streptosporangiales</taxon>
        <taxon>Nocardiopsidaceae</taxon>
        <taxon>Nocardiopsis</taxon>
    </lineage>
</organism>
<keyword evidence="4" id="KW-1185">Reference proteome</keyword>